<dbReference type="RefSeq" id="WP_258543521.1">
    <property type="nucleotide sequence ID" value="NZ_OU015584.1"/>
</dbReference>
<dbReference type="EMBL" id="OU015584">
    <property type="protein sequence ID" value="CAG5086933.1"/>
    <property type="molecule type" value="Genomic_DNA"/>
</dbReference>
<evidence type="ECO:0000256" key="3">
    <source>
        <dbReference type="ARBA" id="ARBA00022448"/>
    </source>
</evidence>
<comment type="similarity">
    <text evidence="2">Belongs to the TonB family.</text>
</comment>
<dbReference type="FunFam" id="3.30.1150.10:FF:000002">
    <property type="entry name" value="Energy transducer TonB"/>
    <property type="match status" value="1"/>
</dbReference>
<keyword evidence="13" id="KW-1185">Reference proteome</keyword>
<sequence length="234" mass="26240">MENKKSPKADLERKRGSILLLGLVCATSTVLMSFEYAKFELNNSEDLMSSVSDDEVVWELPEPKIEYTSVKQPEPPKEMDLVVPDPEPDPDPMPEPDPDPTPEPDPGPIAPGPPGPPLPPQPEPEPVLPDIAYEVVEEMPEFPGGFEEMYKFLSNNIKYPQMCVDNNVQGKSYIKFTVEKDGSITNLEVVKSAHKLLDEEAKRVISTMPNWKPGRQLNKVVRVNYTLPINFILD</sequence>
<evidence type="ECO:0000256" key="4">
    <source>
        <dbReference type="ARBA" id="ARBA00022475"/>
    </source>
</evidence>
<dbReference type="Proteomes" id="UP000683507">
    <property type="component" value="Chromosome"/>
</dbReference>
<keyword evidence="4" id="KW-1003">Cell membrane</keyword>
<dbReference type="InterPro" id="IPR006260">
    <property type="entry name" value="TonB/TolA_C"/>
</dbReference>
<keyword evidence="9" id="KW-0472">Membrane</keyword>
<proteinExistence type="inferred from homology"/>
<evidence type="ECO:0000256" key="7">
    <source>
        <dbReference type="ARBA" id="ARBA00022927"/>
    </source>
</evidence>
<dbReference type="PRINTS" id="PR01374">
    <property type="entry name" value="TONBPROTEIN"/>
</dbReference>
<dbReference type="GO" id="GO:0015031">
    <property type="term" value="P:protein transport"/>
    <property type="evidence" value="ECO:0007669"/>
    <property type="project" value="UniProtKB-KW"/>
</dbReference>
<keyword evidence="8" id="KW-1133">Transmembrane helix</keyword>
<dbReference type="GO" id="GO:0015891">
    <property type="term" value="P:siderophore transport"/>
    <property type="evidence" value="ECO:0007669"/>
    <property type="project" value="InterPro"/>
</dbReference>
<keyword evidence="3" id="KW-0813">Transport</keyword>
<dbReference type="Pfam" id="PF03544">
    <property type="entry name" value="TonB_C"/>
    <property type="match status" value="1"/>
</dbReference>
<dbReference type="PANTHER" id="PTHR33446:SF2">
    <property type="entry name" value="PROTEIN TONB"/>
    <property type="match status" value="1"/>
</dbReference>
<feature type="domain" description="TonB C-terminal" evidence="11">
    <location>
        <begin position="144"/>
        <end position="234"/>
    </location>
</feature>
<evidence type="ECO:0000313" key="12">
    <source>
        <dbReference type="EMBL" id="CAG5086933.1"/>
    </source>
</evidence>
<feature type="compositionally biased region" description="Acidic residues" evidence="10">
    <location>
        <begin position="86"/>
        <end position="102"/>
    </location>
</feature>
<dbReference type="PROSITE" id="PS52015">
    <property type="entry name" value="TONB_CTD"/>
    <property type="match status" value="1"/>
</dbReference>
<evidence type="ECO:0000256" key="6">
    <source>
        <dbReference type="ARBA" id="ARBA00022692"/>
    </source>
</evidence>
<keyword evidence="6" id="KW-0812">Transmembrane</keyword>
<dbReference type="Gene3D" id="3.30.1150.10">
    <property type="match status" value="1"/>
</dbReference>
<evidence type="ECO:0000256" key="2">
    <source>
        <dbReference type="ARBA" id="ARBA00006555"/>
    </source>
</evidence>
<evidence type="ECO:0000313" key="13">
    <source>
        <dbReference type="Proteomes" id="UP000683507"/>
    </source>
</evidence>
<dbReference type="SUPFAM" id="SSF74653">
    <property type="entry name" value="TolA/TonB C-terminal domain"/>
    <property type="match status" value="1"/>
</dbReference>
<dbReference type="InterPro" id="IPR051045">
    <property type="entry name" value="TonB-dependent_transducer"/>
</dbReference>
<dbReference type="KEGG" id="ptan:CRYO30217_03337"/>
<dbReference type="PANTHER" id="PTHR33446">
    <property type="entry name" value="PROTEIN TONB-RELATED"/>
    <property type="match status" value="1"/>
</dbReference>
<reference evidence="12" key="1">
    <citation type="submission" date="2021-04" db="EMBL/GenBank/DDBJ databases">
        <authorList>
            <person name="Rodrigo-Torres L."/>
            <person name="Arahal R. D."/>
            <person name="Lucena T."/>
        </authorList>
    </citation>
    <scope>NUCLEOTIDE SEQUENCE</scope>
    <source>
        <strain evidence="12">AS29M-1</strain>
    </source>
</reference>
<feature type="region of interest" description="Disordered" evidence="10">
    <location>
        <begin position="66"/>
        <end position="127"/>
    </location>
</feature>
<evidence type="ECO:0000256" key="8">
    <source>
        <dbReference type="ARBA" id="ARBA00022989"/>
    </source>
</evidence>
<comment type="subcellular location">
    <subcellularLocation>
        <location evidence="1">Cell inner membrane</location>
        <topology evidence="1">Single-pass membrane protein</topology>
        <orientation evidence="1">Periplasmic side</orientation>
    </subcellularLocation>
</comment>
<accession>A0A916JQK5</accession>
<evidence type="ECO:0000256" key="5">
    <source>
        <dbReference type="ARBA" id="ARBA00022519"/>
    </source>
</evidence>
<dbReference type="InterPro" id="IPR003538">
    <property type="entry name" value="TonB"/>
</dbReference>
<evidence type="ECO:0000256" key="9">
    <source>
        <dbReference type="ARBA" id="ARBA00023136"/>
    </source>
</evidence>
<dbReference type="GO" id="GO:0098797">
    <property type="term" value="C:plasma membrane protein complex"/>
    <property type="evidence" value="ECO:0007669"/>
    <property type="project" value="TreeGrafter"/>
</dbReference>
<evidence type="ECO:0000256" key="1">
    <source>
        <dbReference type="ARBA" id="ARBA00004383"/>
    </source>
</evidence>
<evidence type="ECO:0000259" key="11">
    <source>
        <dbReference type="PROSITE" id="PS52015"/>
    </source>
</evidence>
<evidence type="ECO:0000256" key="10">
    <source>
        <dbReference type="SAM" id="MobiDB-lite"/>
    </source>
</evidence>
<protein>
    <recommendedName>
        <fullName evidence="11">TonB C-terminal domain-containing protein</fullName>
    </recommendedName>
</protein>
<dbReference type="InterPro" id="IPR037682">
    <property type="entry name" value="TonB_C"/>
</dbReference>
<dbReference type="GO" id="GO:0055085">
    <property type="term" value="P:transmembrane transport"/>
    <property type="evidence" value="ECO:0007669"/>
    <property type="project" value="InterPro"/>
</dbReference>
<dbReference type="AlphaFoldDB" id="A0A916JQK5"/>
<organism evidence="12 13">
    <name type="scientific">Parvicella tangerina</name>
    <dbReference type="NCBI Taxonomy" id="2829795"/>
    <lineage>
        <taxon>Bacteria</taxon>
        <taxon>Pseudomonadati</taxon>
        <taxon>Bacteroidota</taxon>
        <taxon>Flavobacteriia</taxon>
        <taxon>Flavobacteriales</taxon>
        <taxon>Parvicellaceae</taxon>
        <taxon>Parvicella</taxon>
    </lineage>
</organism>
<name>A0A916JQK5_9FLAO</name>
<dbReference type="GO" id="GO:0031992">
    <property type="term" value="F:energy transducer activity"/>
    <property type="evidence" value="ECO:0007669"/>
    <property type="project" value="InterPro"/>
</dbReference>
<keyword evidence="5" id="KW-0997">Cell inner membrane</keyword>
<keyword evidence="7" id="KW-0653">Protein transport</keyword>
<dbReference type="GO" id="GO:0030288">
    <property type="term" value="C:outer membrane-bounded periplasmic space"/>
    <property type="evidence" value="ECO:0007669"/>
    <property type="project" value="InterPro"/>
</dbReference>
<gene>
    <name evidence="12" type="ORF">CRYO30217_03337</name>
</gene>
<feature type="compositionally biased region" description="Pro residues" evidence="10">
    <location>
        <begin position="103"/>
        <end position="127"/>
    </location>
</feature>
<dbReference type="NCBIfam" id="TIGR01352">
    <property type="entry name" value="tonB_Cterm"/>
    <property type="match status" value="1"/>
</dbReference>